<proteinExistence type="predicted"/>
<dbReference type="Pfam" id="PF00990">
    <property type="entry name" value="GGDEF"/>
    <property type="match status" value="1"/>
</dbReference>
<dbReference type="GO" id="GO:0005886">
    <property type="term" value="C:plasma membrane"/>
    <property type="evidence" value="ECO:0007669"/>
    <property type="project" value="TreeGrafter"/>
</dbReference>
<evidence type="ECO:0000256" key="1">
    <source>
        <dbReference type="ARBA" id="ARBA00012528"/>
    </source>
</evidence>
<reference evidence="4 5" key="1">
    <citation type="submission" date="2016-10" db="EMBL/GenBank/DDBJ databases">
        <authorList>
            <person name="de Groot N.N."/>
        </authorList>
    </citation>
    <scope>NUCLEOTIDE SEQUENCE [LARGE SCALE GENOMIC DNA]</scope>
    <source>
        <strain evidence="4 5">CGMCC 1.6291</strain>
    </source>
</reference>
<evidence type="ECO:0000313" key="4">
    <source>
        <dbReference type="EMBL" id="SEO80783.1"/>
    </source>
</evidence>
<dbReference type="GO" id="GO:0052621">
    <property type="term" value="F:diguanylate cyclase activity"/>
    <property type="evidence" value="ECO:0007669"/>
    <property type="project" value="UniProtKB-EC"/>
</dbReference>
<dbReference type="CDD" id="cd01949">
    <property type="entry name" value="GGDEF"/>
    <property type="match status" value="1"/>
</dbReference>
<protein>
    <recommendedName>
        <fullName evidence="1">diguanylate cyclase</fullName>
        <ecNumber evidence="1">2.7.7.65</ecNumber>
    </recommendedName>
</protein>
<dbReference type="EC" id="2.7.7.65" evidence="1"/>
<dbReference type="PANTHER" id="PTHR45138">
    <property type="entry name" value="REGULATORY COMPONENTS OF SENSORY TRANSDUCTION SYSTEM"/>
    <property type="match status" value="1"/>
</dbReference>
<accession>A0A1H8SRK3</accession>
<dbReference type="STRING" id="406100.SAMN04488052_103126"/>
<dbReference type="Proteomes" id="UP000199657">
    <property type="component" value="Unassembled WGS sequence"/>
</dbReference>
<dbReference type="InterPro" id="IPR043128">
    <property type="entry name" value="Rev_trsase/Diguanyl_cyclase"/>
</dbReference>
<dbReference type="PANTHER" id="PTHR45138:SF9">
    <property type="entry name" value="DIGUANYLATE CYCLASE DGCM-RELATED"/>
    <property type="match status" value="1"/>
</dbReference>
<dbReference type="Gene3D" id="3.30.70.270">
    <property type="match status" value="1"/>
</dbReference>
<organism evidence="4 5">
    <name type="scientific">Aquisalimonas asiatica</name>
    <dbReference type="NCBI Taxonomy" id="406100"/>
    <lineage>
        <taxon>Bacteria</taxon>
        <taxon>Pseudomonadati</taxon>
        <taxon>Pseudomonadota</taxon>
        <taxon>Gammaproteobacteria</taxon>
        <taxon>Chromatiales</taxon>
        <taxon>Ectothiorhodospiraceae</taxon>
        <taxon>Aquisalimonas</taxon>
    </lineage>
</organism>
<comment type="catalytic activity">
    <reaction evidence="2">
        <text>2 GTP = 3',3'-c-di-GMP + 2 diphosphate</text>
        <dbReference type="Rhea" id="RHEA:24898"/>
        <dbReference type="ChEBI" id="CHEBI:33019"/>
        <dbReference type="ChEBI" id="CHEBI:37565"/>
        <dbReference type="ChEBI" id="CHEBI:58805"/>
        <dbReference type="EC" id="2.7.7.65"/>
    </reaction>
</comment>
<dbReference type="InterPro" id="IPR050469">
    <property type="entry name" value="Diguanylate_Cyclase"/>
</dbReference>
<dbReference type="InterPro" id="IPR029787">
    <property type="entry name" value="Nucleotide_cyclase"/>
</dbReference>
<evidence type="ECO:0000256" key="2">
    <source>
        <dbReference type="ARBA" id="ARBA00034247"/>
    </source>
</evidence>
<dbReference type="SMART" id="SM00267">
    <property type="entry name" value="GGDEF"/>
    <property type="match status" value="1"/>
</dbReference>
<dbReference type="EMBL" id="FOEG01000003">
    <property type="protein sequence ID" value="SEO80783.1"/>
    <property type="molecule type" value="Genomic_DNA"/>
</dbReference>
<dbReference type="GO" id="GO:1902201">
    <property type="term" value="P:negative regulation of bacterial-type flagellum-dependent cell motility"/>
    <property type="evidence" value="ECO:0007669"/>
    <property type="project" value="TreeGrafter"/>
</dbReference>
<gene>
    <name evidence="4" type="ORF">SAMN04488052_103126</name>
</gene>
<dbReference type="InterPro" id="IPR000160">
    <property type="entry name" value="GGDEF_dom"/>
</dbReference>
<evidence type="ECO:0000313" key="5">
    <source>
        <dbReference type="Proteomes" id="UP000199657"/>
    </source>
</evidence>
<feature type="domain" description="GGDEF" evidence="3">
    <location>
        <begin position="218"/>
        <end position="352"/>
    </location>
</feature>
<dbReference type="RefSeq" id="WP_091642280.1">
    <property type="nucleotide sequence ID" value="NZ_FOEG01000003.1"/>
</dbReference>
<dbReference type="GO" id="GO:0043709">
    <property type="term" value="P:cell adhesion involved in single-species biofilm formation"/>
    <property type="evidence" value="ECO:0007669"/>
    <property type="project" value="TreeGrafter"/>
</dbReference>
<dbReference type="OrthoDB" id="5792296at2"/>
<name>A0A1H8SRK3_9GAMM</name>
<dbReference type="SUPFAM" id="SSF55073">
    <property type="entry name" value="Nucleotide cyclase"/>
    <property type="match status" value="1"/>
</dbReference>
<evidence type="ECO:0000259" key="3">
    <source>
        <dbReference type="PROSITE" id="PS50887"/>
    </source>
</evidence>
<dbReference type="NCBIfam" id="TIGR00254">
    <property type="entry name" value="GGDEF"/>
    <property type="match status" value="1"/>
</dbReference>
<dbReference type="AlphaFoldDB" id="A0A1H8SRK3"/>
<sequence>MTDAKDPRDLAALLAAAADAQAEATKRLDEARAREADRPISGDPALLTTVAEVITAIARQTDTRGVLERMAGAARRMMPAAGCIVLLRAPEGGGANLAAYWDADALWIEGANRPQTMPDALERISRGDTTPTLQLDLAGAGVAVGEFRVWLGDDSTQEADTASAHIVAEAAGLALAGLTLQTNARHRSVREPLTGLFNRRYLEDTLQREIHRCKRVKRPLGLIQLDLDGLSAFNLEHGRTAGDRLLQAVGGLLQSSFRGSDAACRIDDDTFVVVMPDADLNDTRLRAEHLCDQIAALEVPLGQQIIQGVPASVGVAGYPDLAITADELMLAADSAVQLARGAGGNTVEIAQRAG</sequence>
<dbReference type="PROSITE" id="PS50887">
    <property type="entry name" value="GGDEF"/>
    <property type="match status" value="1"/>
</dbReference>
<keyword evidence="5" id="KW-1185">Reference proteome</keyword>